<dbReference type="InterPro" id="IPR043162">
    <property type="entry name" value="DOCK_C_lobe_C"/>
</dbReference>
<dbReference type="InterPro" id="IPR027357">
    <property type="entry name" value="DOCKER_dom"/>
</dbReference>
<dbReference type="Pfam" id="PF13344">
    <property type="entry name" value="Hydrolase_6"/>
    <property type="match status" value="1"/>
</dbReference>
<dbReference type="InterPro" id="IPR042455">
    <property type="entry name" value="DOCK_N_sub1"/>
</dbReference>
<dbReference type="InterPro" id="IPR035892">
    <property type="entry name" value="C2_domain_sf"/>
</dbReference>
<reference evidence="7" key="1">
    <citation type="journal article" date="2008" name="Nat. Genet.">
        <title>The Pristionchus pacificus genome provides a unique perspective on nematode lifestyle and parasitism.</title>
        <authorList>
            <person name="Dieterich C."/>
            <person name="Clifton S.W."/>
            <person name="Schuster L.N."/>
            <person name="Chinwalla A."/>
            <person name="Delehaunty K."/>
            <person name="Dinkelacker I."/>
            <person name="Fulton L."/>
            <person name="Fulton R."/>
            <person name="Godfrey J."/>
            <person name="Minx P."/>
            <person name="Mitreva M."/>
            <person name="Roeseler W."/>
            <person name="Tian H."/>
            <person name="Witte H."/>
            <person name="Yang S.P."/>
            <person name="Wilson R.K."/>
            <person name="Sommer R.J."/>
        </authorList>
    </citation>
    <scope>NUCLEOTIDE SEQUENCE [LARGE SCALE GENOMIC DNA]</scope>
    <source>
        <strain evidence="7">PS312</strain>
    </source>
</reference>
<dbReference type="GO" id="GO:0007264">
    <property type="term" value="P:small GTPase-mediated signal transduction"/>
    <property type="evidence" value="ECO:0007669"/>
    <property type="project" value="InterPro"/>
</dbReference>
<dbReference type="Gene3D" id="1.25.40.410">
    <property type="match status" value="1"/>
</dbReference>
<dbReference type="InterPro" id="IPR027007">
    <property type="entry name" value="C2_DOCK-type_domain"/>
</dbReference>
<dbReference type="Pfam" id="PF23554">
    <property type="entry name" value="TPR_DOCK"/>
    <property type="match status" value="1"/>
</dbReference>
<dbReference type="InterPro" id="IPR056372">
    <property type="entry name" value="TPR_DOCK"/>
</dbReference>
<dbReference type="FunFam" id="3.40.50.1000:FF:000156">
    <property type="entry name" value="PhosphoGlycolate Phosphatase Homolog"/>
    <property type="match status" value="1"/>
</dbReference>
<dbReference type="PANTHER" id="PTHR45653:SF10">
    <property type="entry name" value="MYOBLAST CITY, ISOFORM B"/>
    <property type="match status" value="1"/>
</dbReference>
<dbReference type="GO" id="GO:0005886">
    <property type="term" value="C:plasma membrane"/>
    <property type="evidence" value="ECO:0000318"/>
    <property type="project" value="GO_Central"/>
</dbReference>
<proteinExistence type="inferred from homology"/>
<dbReference type="PROSITE" id="PS51650">
    <property type="entry name" value="C2_DOCK"/>
    <property type="match status" value="1"/>
</dbReference>
<dbReference type="GO" id="GO:0031267">
    <property type="term" value="F:small GTPase binding"/>
    <property type="evidence" value="ECO:0000318"/>
    <property type="project" value="GO_Central"/>
</dbReference>
<feature type="compositionally biased region" description="Low complexity" evidence="5">
    <location>
        <begin position="1702"/>
        <end position="1734"/>
    </location>
</feature>
<dbReference type="NCBIfam" id="TIGR01460">
    <property type="entry name" value="HAD-SF-IIA"/>
    <property type="match status" value="1"/>
</dbReference>
<dbReference type="Proteomes" id="UP000005239">
    <property type="component" value="Unassembled WGS sequence"/>
</dbReference>
<comment type="similarity">
    <text evidence="4">Belongs to the DOCK family.</text>
</comment>
<dbReference type="GO" id="GO:0016791">
    <property type="term" value="F:phosphatase activity"/>
    <property type="evidence" value="ECO:0007669"/>
    <property type="project" value="InterPro"/>
</dbReference>
<dbReference type="PROSITE" id="PS51651">
    <property type="entry name" value="DOCKER"/>
    <property type="match status" value="1"/>
</dbReference>
<protein>
    <submittedName>
        <fullName evidence="6">Ced-5</fullName>
    </submittedName>
</protein>
<dbReference type="Gene3D" id="3.40.50.1000">
    <property type="entry name" value="HAD superfamily/HAD-like"/>
    <property type="match status" value="2"/>
</dbReference>
<dbReference type="Gene3D" id="1.20.58.740">
    <property type="match status" value="1"/>
</dbReference>
<dbReference type="Pfam" id="PF16172">
    <property type="entry name" value="DOCK_N"/>
    <property type="match status" value="1"/>
</dbReference>
<dbReference type="Gene3D" id="1.20.1270.350">
    <property type="entry name" value="Dedicator of cytokinesis N-terminal subdomain"/>
    <property type="match status" value="1"/>
</dbReference>
<organism evidence="6 7">
    <name type="scientific">Pristionchus pacificus</name>
    <name type="common">Parasitic nematode worm</name>
    <dbReference type="NCBI Taxonomy" id="54126"/>
    <lineage>
        <taxon>Eukaryota</taxon>
        <taxon>Metazoa</taxon>
        <taxon>Ecdysozoa</taxon>
        <taxon>Nematoda</taxon>
        <taxon>Chromadorea</taxon>
        <taxon>Rhabditida</taxon>
        <taxon>Rhabditina</taxon>
        <taxon>Diplogasteromorpha</taxon>
        <taxon>Diplogasteroidea</taxon>
        <taxon>Neodiplogasteridae</taxon>
        <taxon>Pristionchus</taxon>
    </lineage>
</organism>
<sequence>MRSSSSPPPSRVLLVGFGPCSSPSKSLYKARRGMTRIHYAVAVCNFTPSSAQIEAASSLPYPFLDLTIGDEVHLLAEEEDWAFGCKTSHPSQYGLFPMQFVGYPEMRILESENWPLDRVIAADIKDALTKWWPKISAAMCSESDVHYLKELLDIMDKLRSIRKRIEAELIPSTRLNVMRKEVSYMIDKGAAFLKLPLQIRDDDDRPFEQGDLSITECFNQYIKKHKSLSVPLEDAHGSGSLPKSLLLDIRNSTLNLFSNAEYSMGLYDLTKKRYVTDIFSFIWIGTEKRFEKGAARCIFTNLDQSLDIDKVVLITRVARLAPVDNTSGTLIKKLTSSADRNPVHNCRQPIAFDIRDLRSILPKGRSGNAQHVAAILNREDSFDVSLEKWSMMMKLPRGEGSANKTTEDATLHFTVVLLEGSRSKIMHTNSHLFIDRKPTEKKCIHLHDLIKDEERNELLVTLLYGEFLTKACFDIPGPSRSPAPTHCSYVYINEDKPKWNETVKVRLPTIVPDDCLFLRMCYHVRRSVDKHKSEKGPFALSYLKILDSGEIIQDKEHEPYVYKIDQSRYETPNADYITLPSARTDIRDIFAVVKHSQGVFSLSDKCSMTVSTHLVSSRIPMSPNLRKILHHSKHSADLARQVFFRTNSLTYFSVSCSENEEELVRFAPKIVESLFDIWDTHQNLEQQVFSVLVNLLSIHEQKQFVKCRARIVEVAERTWHTSAAFRILRCLTSLLTLGGRHFHAKRAMDAMKSLSWFATVISESNRKGIEAGVNCADACTTALETFMTRVTDLVSRTEPSFVDDKVSLATVQNTVIRHLPELITPLIMTPKESKRFSTLSNQSEESKDSDRTGHLIDQQCELLKECRGMYDANKLTEHLHDIIQNCSPFVADMHRISYVDAIIRTPLFMMESCREVLLTPFLTILLKLMELDDLTANDEKRTQVSTQCFKTLLMMIEKLFPTKEHGGFQTGTANELEMIVTTSLRTSVRTAVFVSNGILPYKVDDARSHAYTLVITLLHHTSATTFKKYIASHNEAKVEVILEMLLMVRDILNKSPFCVTWVLLNREMNRVVYQVLQYVQAIHKTLIDVTSFVELWREYMLSLIAFIIHASAKDNTPAHFESEELVKNAMFELRSTWFMLSPAQKMRHIPHMIRDFLLVAITTKSEHGEIIKILCDMMMTEYSLSDAQPRNFNQTSRELYLQLDSLIVQETKGNRSFRELLIHFMEQNLSQDPELWEQVYQDSDQAELSIRYVYTLFDLHISCGYYIEAANTLKIHAESMLSWSNTELPEYLVTANRNRNCATERQLKAVLLADIAELYEKNEVGKLYNKIEDGTRVHPFFYLVGFYGLGFGILNGKQYVYMSKATMRLGDFCTHLKKAYPLSALVDSSANTEKLKTSSGRHFQVMNLTAVPNQYPFEAENVSESIKMYYEYFHIQKFEYTKAFKNKESKWLPYATNDTAVETAQMFTSKIYVVPNEEMPGILNFSKARDLVYFVISISDPIIISPLQMALTQMVEKNEALYNSAKKYRTSQDSASVQNLERQVLGICQAAVMGGVANYLIFFAPELEEGYDDNEKEMVEKLRALIIRQVVLVEYAVFHHKGADPKLHEHLVNSFRDHRAFVEKQFGAVEDSIIPSDATLDEERRESLTMSVLTLNEPSQPSTITRKMKHLRKSTNILTQSTSMLQHYMPSKSPRESVDAQSFSLMSPASPSSSSLTTDTLFSPSPSSRLSSRSLKGESNGVEEAIDKVRNFVTTPIRKPKLPSGPPPPLPEKPGKIRESKADDSSSEGSQSHFGTLRSKTFFTPKNKLDRQVACLIHFIHLGDSSQISLKIQLKAALRSLRVPLHSIVKRTMASNGLVMELQQPFDYETYLFDADGVLWRSMDPVPGAIKFINELLERGKQVYIVTNNSTKTITQYMKKVADLGFGNLHENNIISPNVVLADFFKRNPHFMSKAVYTIASSGVIETLEKELGVETFGSGPDAVSPDATFLSTIDVSREVSAVVVGYDVHISYNKIMKAANYLRDPNCGFFITNEDYTFPGPDGALVVPGTGCVTAAIRACAHPREPTVFGKPSEQLELYMKANFKLDPTSTIMFGDRLDTDIKFGNQLGVDTCWMRTGVHKEEDVMRAIDEGAKELVPHYTFSFEQYYAA</sequence>
<dbReference type="Gene3D" id="2.60.40.150">
    <property type="entry name" value="C2 domain"/>
    <property type="match status" value="1"/>
</dbReference>
<evidence type="ECO:0000256" key="3">
    <source>
        <dbReference type="ARBA" id="ARBA00022553"/>
    </source>
</evidence>
<dbReference type="InterPro" id="IPR006349">
    <property type="entry name" value="PGP_euk"/>
</dbReference>
<feature type="compositionally biased region" description="Basic and acidic residues" evidence="5">
    <location>
        <begin position="1773"/>
        <end position="1784"/>
    </location>
</feature>
<dbReference type="SUPFAM" id="SSF56784">
    <property type="entry name" value="HAD-like"/>
    <property type="match status" value="1"/>
</dbReference>
<evidence type="ECO:0000256" key="1">
    <source>
        <dbReference type="ARBA" id="ARBA00004496"/>
    </source>
</evidence>
<keyword evidence="7" id="KW-1185">Reference proteome</keyword>
<dbReference type="GO" id="GO:0005737">
    <property type="term" value="C:cytoplasm"/>
    <property type="evidence" value="ECO:0000318"/>
    <property type="project" value="GO_Central"/>
</dbReference>
<keyword evidence="2" id="KW-0963">Cytoplasm</keyword>
<dbReference type="PANTHER" id="PTHR45653">
    <property type="entry name" value="DEDICATOR OF CYTOKINESIS"/>
    <property type="match status" value="1"/>
</dbReference>
<dbReference type="EnsemblMetazoa" id="PPA15938.1">
    <property type="protein sequence ID" value="PPA15938.1"/>
    <property type="gene ID" value="WBGene00105492"/>
</dbReference>
<keyword evidence="3" id="KW-0597">Phosphoprotein</keyword>
<reference evidence="6" key="2">
    <citation type="submission" date="2022-06" db="UniProtKB">
        <authorList>
            <consortium name="EnsemblMetazoa"/>
        </authorList>
    </citation>
    <scope>IDENTIFICATION</scope>
    <source>
        <strain evidence="6">PS312</strain>
    </source>
</reference>
<evidence type="ECO:0000256" key="5">
    <source>
        <dbReference type="SAM" id="MobiDB-lite"/>
    </source>
</evidence>
<dbReference type="InterPro" id="IPR006357">
    <property type="entry name" value="HAD-SF_hydro_IIA"/>
</dbReference>
<dbReference type="NCBIfam" id="TIGR01452">
    <property type="entry name" value="PGP_euk"/>
    <property type="match status" value="1"/>
</dbReference>
<dbReference type="GO" id="GO:0007520">
    <property type="term" value="P:myoblast fusion"/>
    <property type="evidence" value="ECO:0000318"/>
    <property type="project" value="GO_Central"/>
</dbReference>
<feature type="region of interest" description="Disordered" evidence="5">
    <location>
        <begin position="1688"/>
        <end position="1794"/>
    </location>
</feature>
<dbReference type="InterPro" id="IPR032376">
    <property type="entry name" value="DOCK_N"/>
</dbReference>
<dbReference type="Gene3D" id="2.30.30.40">
    <property type="entry name" value="SH3 Domains"/>
    <property type="match status" value="1"/>
</dbReference>
<dbReference type="InterPro" id="IPR043161">
    <property type="entry name" value="DOCK_C_lobe_A"/>
</dbReference>
<gene>
    <name evidence="6" type="primary">WBGene00105492</name>
</gene>
<dbReference type="GO" id="GO:0016477">
    <property type="term" value="P:cell migration"/>
    <property type="evidence" value="ECO:0000318"/>
    <property type="project" value="GO_Central"/>
</dbReference>
<dbReference type="InterPro" id="IPR036412">
    <property type="entry name" value="HAD-like_sf"/>
</dbReference>
<feature type="compositionally biased region" description="Pro residues" evidence="5">
    <location>
        <begin position="1763"/>
        <end position="1772"/>
    </location>
</feature>
<evidence type="ECO:0000313" key="6">
    <source>
        <dbReference type="EnsemblMetazoa" id="PPA15938.1"/>
    </source>
</evidence>
<accession>A0A8R1YD97</accession>
<dbReference type="Pfam" id="PF13242">
    <property type="entry name" value="Hydrolase_like"/>
    <property type="match status" value="1"/>
</dbReference>
<dbReference type="InterPro" id="IPR026791">
    <property type="entry name" value="DOCK"/>
</dbReference>
<evidence type="ECO:0000256" key="4">
    <source>
        <dbReference type="PROSITE-ProRule" id="PRU00983"/>
    </source>
</evidence>
<evidence type="ECO:0000256" key="2">
    <source>
        <dbReference type="ARBA" id="ARBA00022490"/>
    </source>
</evidence>
<comment type="subcellular location">
    <subcellularLocation>
        <location evidence="1">Cytoplasm</location>
    </subcellularLocation>
</comment>
<dbReference type="Pfam" id="PF14429">
    <property type="entry name" value="DOCK-C2"/>
    <property type="match status" value="1"/>
</dbReference>
<dbReference type="CDD" id="cd11684">
    <property type="entry name" value="DHR2_DOCK"/>
    <property type="match status" value="1"/>
</dbReference>
<dbReference type="InterPro" id="IPR023214">
    <property type="entry name" value="HAD_sf"/>
</dbReference>
<dbReference type="GO" id="GO:0005085">
    <property type="term" value="F:guanyl-nucleotide exchange factor activity"/>
    <property type="evidence" value="ECO:0000318"/>
    <property type="project" value="GO_Central"/>
</dbReference>
<name>A0A2A6BCN6_PRIPA</name>
<evidence type="ECO:0000313" key="7">
    <source>
        <dbReference type="Proteomes" id="UP000005239"/>
    </source>
</evidence>
<accession>A0A2A6BCN6</accession>